<organism evidence="1">
    <name type="scientific">Salvia splendens</name>
    <name type="common">Scarlet sage</name>
    <dbReference type="NCBI Taxonomy" id="180675"/>
    <lineage>
        <taxon>Eukaryota</taxon>
        <taxon>Viridiplantae</taxon>
        <taxon>Streptophyta</taxon>
        <taxon>Embryophyta</taxon>
        <taxon>Tracheophyta</taxon>
        <taxon>Spermatophyta</taxon>
        <taxon>Magnoliopsida</taxon>
        <taxon>eudicotyledons</taxon>
        <taxon>Gunneridae</taxon>
        <taxon>Pentapetalae</taxon>
        <taxon>asterids</taxon>
        <taxon>lamiids</taxon>
        <taxon>Lamiales</taxon>
        <taxon>Lamiaceae</taxon>
        <taxon>Nepetoideae</taxon>
        <taxon>Mentheae</taxon>
        <taxon>Salviinae</taxon>
        <taxon>Salvia</taxon>
        <taxon>Salvia subgen. Calosphace</taxon>
        <taxon>core Calosphace</taxon>
    </lineage>
</organism>
<dbReference type="InterPro" id="IPR026741">
    <property type="entry name" value="SNO"/>
</dbReference>
<dbReference type="PANTHER" id="PTHR12706">
    <property type="entry name" value="STRAWBERRY NOTCH-RELATED"/>
    <property type="match status" value="1"/>
</dbReference>
<dbReference type="GO" id="GO:0031490">
    <property type="term" value="F:chromatin DNA binding"/>
    <property type="evidence" value="ECO:0007669"/>
    <property type="project" value="TreeGrafter"/>
</dbReference>
<dbReference type="GO" id="GO:0005634">
    <property type="term" value="C:nucleus"/>
    <property type="evidence" value="ECO:0007669"/>
    <property type="project" value="TreeGrafter"/>
</dbReference>
<dbReference type="GO" id="GO:0006355">
    <property type="term" value="P:regulation of DNA-templated transcription"/>
    <property type="evidence" value="ECO:0007669"/>
    <property type="project" value="InterPro"/>
</dbReference>
<dbReference type="GO" id="GO:0042393">
    <property type="term" value="F:histone binding"/>
    <property type="evidence" value="ECO:0007669"/>
    <property type="project" value="TreeGrafter"/>
</dbReference>
<evidence type="ECO:0000313" key="1">
    <source>
        <dbReference type="EMBL" id="KAG6384220.1"/>
    </source>
</evidence>
<comment type="caution">
    <text evidence="1">The sequence shown here is derived from an EMBL/GenBank/DDBJ whole genome shotgun (WGS) entry which is preliminary data.</text>
</comment>
<sequence length="234" mass="25881">MTQETEGNTIVVADKEPLAIVPPGCHLKKLNNRRIHDRGRAALHSVGIIRDPATDAGKLSGRIVDSDMNDVGRFLNRILGLSPGIQNRFCSLFDQYYSVFDGHHNSRTDGHLDSGIVDVKANTIEFAGAPKAASSLLEKSKRVILDQVTLDSTNQGENGWENDITLVILVFGIVQLSIQASKLEICIGHWDQEMTLTELKEKYRKLSALEKARTGWEGEYEVSSKQVTIPLTLT</sequence>
<dbReference type="EMBL" id="PNBA02000223">
    <property type="protein sequence ID" value="KAG6384220.1"/>
    <property type="molecule type" value="Genomic_DNA"/>
</dbReference>
<proteinExistence type="predicted"/>
<evidence type="ECO:0000313" key="2">
    <source>
        <dbReference type="Proteomes" id="UP000298416"/>
    </source>
</evidence>
<dbReference type="Proteomes" id="UP000298416">
    <property type="component" value="Unassembled WGS sequence"/>
</dbReference>
<keyword evidence="2" id="KW-1185">Reference proteome</keyword>
<name>A0A8X8VXI0_SALSN</name>
<reference evidence="1" key="2">
    <citation type="submission" date="2020-08" db="EMBL/GenBank/DDBJ databases">
        <title>Plant Genome Project.</title>
        <authorList>
            <person name="Zhang R.-G."/>
        </authorList>
    </citation>
    <scope>NUCLEOTIDE SEQUENCE</scope>
    <source>
        <strain evidence="1">Huo1</strain>
        <tissue evidence="1">Leaf</tissue>
    </source>
</reference>
<dbReference type="PANTHER" id="PTHR12706:SF13">
    <property type="entry name" value="PROTEIN FORGETTER 1"/>
    <property type="match status" value="1"/>
</dbReference>
<reference evidence="1" key="1">
    <citation type="submission" date="2018-01" db="EMBL/GenBank/DDBJ databases">
        <authorList>
            <person name="Mao J.F."/>
        </authorList>
    </citation>
    <scope>NUCLEOTIDE SEQUENCE</scope>
    <source>
        <strain evidence="1">Huo1</strain>
        <tissue evidence="1">Leaf</tissue>
    </source>
</reference>
<gene>
    <name evidence="1" type="ORF">SASPL_155979</name>
</gene>
<dbReference type="AlphaFoldDB" id="A0A8X8VXI0"/>
<accession>A0A8X8VXI0</accession>
<protein>
    <submittedName>
        <fullName evidence="1">Uncharacterized protein</fullName>
    </submittedName>
</protein>